<feature type="region of interest" description="Disordered" evidence="7">
    <location>
        <begin position="114"/>
        <end position="133"/>
    </location>
</feature>
<evidence type="ECO:0000256" key="2">
    <source>
        <dbReference type="ARBA" id="ARBA00022801"/>
    </source>
</evidence>
<keyword evidence="4" id="KW-0342">GTP-binding</keyword>
<keyword evidence="5" id="KW-0472">Membrane</keyword>
<name>A0A2P5YIX3_GOSBA</name>
<dbReference type="InterPro" id="IPR030386">
    <property type="entry name" value="G_GB1_RHD3_dom"/>
</dbReference>
<evidence type="ECO:0000313" key="9">
    <source>
        <dbReference type="EMBL" id="PPS15504.1"/>
    </source>
</evidence>
<evidence type="ECO:0000256" key="6">
    <source>
        <dbReference type="PROSITE-ProRule" id="PRU01052"/>
    </source>
</evidence>
<feature type="domain" description="GB1/RHD3-type G" evidence="8">
    <location>
        <begin position="37"/>
        <end position="133"/>
    </location>
</feature>
<dbReference type="AlphaFoldDB" id="A0A2P5YIX3"/>
<organism evidence="9 10">
    <name type="scientific">Gossypium barbadense</name>
    <name type="common">Sea Island cotton</name>
    <name type="synonym">Hibiscus barbadensis</name>
    <dbReference type="NCBI Taxonomy" id="3634"/>
    <lineage>
        <taxon>Eukaryota</taxon>
        <taxon>Viridiplantae</taxon>
        <taxon>Streptophyta</taxon>
        <taxon>Embryophyta</taxon>
        <taxon>Tracheophyta</taxon>
        <taxon>Spermatophyta</taxon>
        <taxon>Magnoliopsida</taxon>
        <taxon>eudicotyledons</taxon>
        <taxon>Gunneridae</taxon>
        <taxon>Pentapetalae</taxon>
        <taxon>rosids</taxon>
        <taxon>malvids</taxon>
        <taxon>Malvales</taxon>
        <taxon>Malvaceae</taxon>
        <taxon>Malvoideae</taxon>
        <taxon>Gossypium</taxon>
    </lineage>
</organism>
<protein>
    <recommendedName>
        <fullName evidence="8">GB1/RHD3-type G domain-containing protein</fullName>
    </recommendedName>
</protein>
<dbReference type="InterPro" id="IPR027417">
    <property type="entry name" value="P-loop_NTPase"/>
</dbReference>
<keyword evidence="3" id="KW-0256">Endoplasmic reticulum</keyword>
<evidence type="ECO:0000256" key="7">
    <source>
        <dbReference type="SAM" id="MobiDB-lite"/>
    </source>
</evidence>
<evidence type="ECO:0000256" key="4">
    <source>
        <dbReference type="ARBA" id="ARBA00023134"/>
    </source>
</evidence>
<reference evidence="9 10" key="1">
    <citation type="submission" date="2015-01" db="EMBL/GenBank/DDBJ databases">
        <title>Genome of allotetraploid Gossypium barbadense reveals genomic plasticity and fiber elongation in cotton evolution.</title>
        <authorList>
            <person name="Chen X."/>
            <person name="Liu X."/>
            <person name="Zhao B."/>
            <person name="Zheng H."/>
            <person name="Hu Y."/>
            <person name="Lu G."/>
            <person name="Yang C."/>
            <person name="Chen J."/>
            <person name="Shan C."/>
            <person name="Zhang L."/>
            <person name="Zhou Y."/>
            <person name="Wang L."/>
            <person name="Guo W."/>
            <person name="Bai Y."/>
            <person name="Ruan J."/>
            <person name="Shangguan X."/>
            <person name="Mao Y."/>
            <person name="Jiang J."/>
            <person name="Zhu Y."/>
            <person name="Lei J."/>
            <person name="Kang H."/>
            <person name="Chen S."/>
            <person name="He X."/>
            <person name="Wang R."/>
            <person name="Wang Y."/>
            <person name="Chen J."/>
            <person name="Wang L."/>
            <person name="Yu S."/>
            <person name="Wang B."/>
            <person name="Wei J."/>
            <person name="Song S."/>
            <person name="Lu X."/>
            <person name="Gao Z."/>
            <person name="Gu W."/>
            <person name="Deng X."/>
            <person name="Ma D."/>
            <person name="Wang S."/>
            <person name="Liang W."/>
            <person name="Fang L."/>
            <person name="Cai C."/>
            <person name="Zhu X."/>
            <person name="Zhou B."/>
            <person name="Zhang Y."/>
            <person name="Chen Z."/>
            <person name="Xu S."/>
            <person name="Zhu R."/>
            <person name="Wang S."/>
            <person name="Zhang T."/>
            <person name="Zhao G."/>
        </authorList>
    </citation>
    <scope>NUCLEOTIDE SEQUENCE [LARGE SCALE GENOMIC DNA]</scope>
    <source>
        <strain evidence="10">cv. Xinhai21</strain>
        <tissue evidence="9">Leaf</tissue>
    </source>
</reference>
<dbReference type="Gene3D" id="3.40.50.300">
    <property type="entry name" value="P-loop containing nucleotide triphosphate hydrolases"/>
    <property type="match status" value="1"/>
</dbReference>
<keyword evidence="2" id="KW-0378">Hydrolase</keyword>
<evidence type="ECO:0000256" key="5">
    <source>
        <dbReference type="ARBA" id="ARBA00023136"/>
    </source>
</evidence>
<dbReference type="GO" id="GO:0016320">
    <property type="term" value="P:endoplasmic reticulum membrane fusion"/>
    <property type="evidence" value="ECO:0007669"/>
    <property type="project" value="TreeGrafter"/>
</dbReference>
<dbReference type="InterPro" id="IPR008803">
    <property type="entry name" value="RHD3/Sey1"/>
</dbReference>
<dbReference type="GO" id="GO:0005525">
    <property type="term" value="F:GTP binding"/>
    <property type="evidence" value="ECO:0007669"/>
    <property type="project" value="UniProtKB-KW"/>
</dbReference>
<comment type="similarity">
    <text evidence="6">Belongs to the TRAFAC class dynamin-like GTPase superfamily. GB1/RHD3 GTPase family.</text>
</comment>
<dbReference type="Pfam" id="PF05879">
    <property type="entry name" value="RHD3_GTPase"/>
    <property type="match status" value="1"/>
</dbReference>
<dbReference type="EMBL" id="KZ663148">
    <property type="protein sequence ID" value="PPS15504.1"/>
    <property type="molecule type" value="Genomic_DNA"/>
</dbReference>
<gene>
    <name evidence="9" type="ORF">GOBAR_AA05081</name>
</gene>
<evidence type="ECO:0000256" key="3">
    <source>
        <dbReference type="ARBA" id="ARBA00022824"/>
    </source>
</evidence>
<proteinExistence type="inferred from homology"/>
<dbReference type="PANTHER" id="PTHR45923">
    <property type="entry name" value="PROTEIN SEY1"/>
    <property type="match status" value="1"/>
</dbReference>
<dbReference type="OrthoDB" id="1597724at2759"/>
<dbReference type="PANTHER" id="PTHR45923:SF2">
    <property type="entry name" value="PROTEIN SEY1"/>
    <property type="match status" value="1"/>
</dbReference>
<dbReference type="SUPFAM" id="SSF52540">
    <property type="entry name" value="P-loop containing nucleoside triphosphate hydrolases"/>
    <property type="match status" value="1"/>
</dbReference>
<dbReference type="Proteomes" id="UP000239757">
    <property type="component" value="Unassembled WGS sequence"/>
</dbReference>
<dbReference type="GO" id="GO:0003924">
    <property type="term" value="F:GTPase activity"/>
    <property type="evidence" value="ECO:0007669"/>
    <property type="project" value="TreeGrafter"/>
</dbReference>
<dbReference type="PROSITE" id="PS51715">
    <property type="entry name" value="G_GB1_RHD3"/>
    <property type="match status" value="1"/>
</dbReference>
<dbReference type="GO" id="GO:0005783">
    <property type="term" value="C:endoplasmic reticulum"/>
    <property type="evidence" value="ECO:0007669"/>
    <property type="project" value="TreeGrafter"/>
</dbReference>
<keyword evidence="1" id="KW-0547">Nucleotide-binding</keyword>
<sequence length="133" mass="14770">MATTEECHSIQLIDGDGLFNDVGTDRLIKEIKLAECGLSYAVVAIMGPQSSGKSTLLNHLFCTNFREMDAFKGRSQTTKGIWMAKCAGIEPCTLVMDLEGTDGRERGEHRIHDIPPSMPPKEKENKNIYGYTF</sequence>
<evidence type="ECO:0000259" key="8">
    <source>
        <dbReference type="PROSITE" id="PS51715"/>
    </source>
</evidence>
<evidence type="ECO:0000313" key="10">
    <source>
        <dbReference type="Proteomes" id="UP000239757"/>
    </source>
</evidence>
<evidence type="ECO:0000256" key="1">
    <source>
        <dbReference type="ARBA" id="ARBA00022741"/>
    </source>
</evidence>
<accession>A0A2P5YIX3</accession>